<feature type="region of interest" description="Disordered" evidence="14">
    <location>
        <begin position="403"/>
        <end position="443"/>
    </location>
</feature>
<dbReference type="SUPFAM" id="SSF55961">
    <property type="entry name" value="Bet v1-like"/>
    <property type="match status" value="1"/>
</dbReference>
<dbReference type="GO" id="GO:0007165">
    <property type="term" value="P:signal transduction"/>
    <property type="evidence" value="ECO:0007669"/>
    <property type="project" value="InterPro"/>
</dbReference>
<dbReference type="AlphaFoldDB" id="A0AAN8LA18"/>
<evidence type="ECO:0000259" key="15">
    <source>
        <dbReference type="PROSITE" id="PS50238"/>
    </source>
</evidence>
<dbReference type="PROSITE" id="PS50238">
    <property type="entry name" value="RHOGAP"/>
    <property type="match status" value="1"/>
</dbReference>
<feature type="region of interest" description="Disordered" evidence="14">
    <location>
        <begin position="832"/>
        <end position="851"/>
    </location>
</feature>
<evidence type="ECO:0000313" key="17">
    <source>
        <dbReference type="EMBL" id="KAK6305768.1"/>
    </source>
</evidence>
<evidence type="ECO:0000256" key="7">
    <source>
        <dbReference type="ARBA" id="ARBA00022677"/>
    </source>
</evidence>
<feature type="compositionally biased region" description="Acidic residues" evidence="14">
    <location>
        <begin position="834"/>
        <end position="846"/>
    </location>
</feature>
<proteinExistence type="predicted"/>
<dbReference type="GO" id="GO:0030036">
    <property type="term" value="P:actin cytoskeleton organization"/>
    <property type="evidence" value="ECO:0007669"/>
    <property type="project" value="TreeGrafter"/>
</dbReference>
<dbReference type="PANTHER" id="PTHR12659:SF8">
    <property type="entry name" value="STAR-RELATED LIPID TRANSFER PROTEIN 13 ISOFORM X1"/>
    <property type="match status" value="1"/>
</dbReference>
<dbReference type="FunFam" id="1.10.555.10:FF:000007">
    <property type="entry name" value="rho GTPase-activating protein 7 isoform X2"/>
    <property type="match status" value="1"/>
</dbReference>
<keyword evidence="7" id="KW-0551">Lipid droplet</keyword>
<dbReference type="Proteomes" id="UP001356427">
    <property type="component" value="Unassembled WGS sequence"/>
</dbReference>
<dbReference type="CDD" id="cd09592">
    <property type="entry name" value="SAM_DLC2"/>
    <property type="match status" value="1"/>
</dbReference>
<organism evidence="17 18">
    <name type="scientific">Coregonus suidteri</name>
    <dbReference type="NCBI Taxonomy" id="861788"/>
    <lineage>
        <taxon>Eukaryota</taxon>
        <taxon>Metazoa</taxon>
        <taxon>Chordata</taxon>
        <taxon>Craniata</taxon>
        <taxon>Vertebrata</taxon>
        <taxon>Euteleostomi</taxon>
        <taxon>Actinopterygii</taxon>
        <taxon>Neopterygii</taxon>
        <taxon>Teleostei</taxon>
        <taxon>Protacanthopterygii</taxon>
        <taxon>Salmoniformes</taxon>
        <taxon>Salmonidae</taxon>
        <taxon>Coregoninae</taxon>
        <taxon>Coregonus</taxon>
    </lineage>
</organism>
<accession>A0AAN8LA18</accession>
<dbReference type="InterPro" id="IPR002913">
    <property type="entry name" value="START_lipid-bd_dom"/>
</dbReference>
<reference evidence="17 18" key="1">
    <citation type="submission" date="2021-04" db="EMBL/GenBank/DDBJ databases">
        <authorList>
            <person name="De Guttry C."/>
            <person name="Zahm M."/>
            <person name="Klopp C."/>
            <person name="Cabau C."/>
            <person name="Louis A."/>
            <person name="Berthelot C."/>
            <person name="Parey E."/>
            <person name="Roest Crollius H."/>
            <person name="Montfort J."/>
            <person name="Robinson-Rechavi M."/>
            <person name="Bucao C."/>
            <person name="Bouchez O."/>
            <person name="Gislard M."/>
            <person name="Lluch J."/>
            <person name="Milhes M."/>
            <person name="Lampietro C."/>
            <person name="Lopez Roques C."/>
            <person name="Donnadieu C."/>
            <person name="Braasch I."/>
            <person name="Desvignes T."/>
            <person name="Postlethwait J."/>
            <person name="Bobe J."/>
            <person name="Wedekind C."/>
            <person name="Guiguen Y."/>
        </authorList>
    </citation>
    <scope>NUCLEOTIDE SEQUENCE [LARGE SCALE GENOMIC DNA]</scope>
    <source>
        <strain evidence="17">Cs_M1</strain>
        <tissue evidence="17">Blood</tissue>
    </source>
</reference>
<dbReference type="SUPFAM" id="SSF47769">
    <property type="entry name" value="SAM/Pointed domain"/>
    <property type="match status" value="1"/>
</dbReference>
<comment type="subcellular location">
    <subcellularLocation>
        <location evidence="2">Cytoplasm</location>
    </subcellularLocation>
    <subcellularLocation>
        <location evidence="3">Lipid droplet</location>
    </subcellularLocation>
    <subcellularLocation>
        <location evidence="1">Mitochondrion membrane</location>
        <topology evidence="1">Peripheral membrane protein</topology>
        <orientation evidence="1">Cytoplasmic side</orientation>
    </subcellularLocation>
</comment>
<dbReference type="Gene3D" id="1.10.287.2070">
    <property type="match status" value="1"/>
</dbReference>
<feature type="domain" description="START" evidence="16">
    <location>
        <begin position="842"/>
        <end position="1025"/>
    </location>
</feature>
<dbReference type="CDD" id="cd04375">
    <property type="entry name" value="RhoGAP_DLC1"/>
    <property type="match status" value="1"/>
</dbReference>
<keyword evidence="9" id="KW-0496">Mitochondrion</keyword>
<evidence type="ECO:0000256" key="14">
    <source>
        <dbReference type="SAM" id="MobiDB-lite"/>
    </source>
</evidence>
<dbReference type="InterPro" id="IPR001660">
    <property type="entry name" value="SAM"/>
</dbReference>
<evidence type="ECO:0000256" key="8">
    <source>
        <dbReference type="ARBA" id="ARBA00022990"/>
    </source>
</evidence>
<dbReference type="EMBL" id="JAGTTL010000022">
    <property type="protein sequence ID" value="KAK6305768.1"/>
    <property type="molecule type" value="Genomic_DNA"/>
</dbReference>
<keyword evidence="8" id="KW-0007">Acetylation</keyword>
<comment type="caution">
    <text evidence="17">The sequence shown here is derived from an EMBL/GenBank/DDBJ whole genome shotgun (WGS) entry which is preliminary data.</text>
</comment>
<evidence type="ECO:0000259" key="16">
    <source>
        <dbReference type="PROSITE" id="PS50848"/>
    </source>
</evidence>
<dbReference type="InterPro" id="IPR023393">
    <property type="entry name" value="START-like_dom_sf"/>
</dbReference>
<evidence type="ECO:0000256" key="5">
    <source>
        <dbReference type="ARBA" id="ARBA00022490"/>
    </source>
</evidence>
<dbReference type="GO" id="GO:0031966">
    <property type="term" value="C:mitochondrial membrane"/>
    <property type="evidence" value="ECO:0007669"/>
    <property type="project" value="UniProtKB-SubCell"/>
</dbReference>
<dbReference type="Gene3D" id="3.30.530.20">
    <property type="match status" value="1"/>
</dbReference>
<dbReference type="InterPro" id="IPR013761">
    <property type="entry name" value="SAM/pointed_sf"/>
</dbReference>
<evidence type="ECO:0000256" key="6">
    <source>
        <dbReference type="ARBA" id="ARBA00022553"/>
    </source>
</evidence>
<evidence type="ECO:0000256" key="4">
    <source>
        <dbReference type="ARBA" id="ARBA00022468"/>
    </source>
</evidence>
<evidence type="ECO:0000256" key="11">
    <source>
        <dbReference type="ARBA" id="ARBA00065039"/>
    </source>
</evidence>
<sequence length="1056" mass="119783">MTTKRKSAKLQLRRSISEQLRDSTSKAWDLLWRNVRERRLAGHLPEAWPLPRRRSALRLTRIIARHQLLTKLAQEIEAKEACDWLRAAGFPQYAQLYEDSQFPIDISSVERDHDFLDRDLVEPLCRRLNTLNKCCSMKLDISHPRKKTDDSDEDDPLAISKRWTFEWNSRRWSRLQDMHFLLGSPNESSPEGCQGEGLLRSTVSSESVLTDLSEPEITDISSLHSQDSLGAMLPDSVSMASLAGPYQPPRDMSHYNSLPIKSSRHGQGGRSPAKAFLRRMEMMRTWGPSSRRKSGSGRGAARHQWADESSSPIAHGNGSKGVSYMRPSVRESVSKPRPKRGSMYLEDMELLSGAPHGRRTEAQQSPFSRNHYRSYEDLLVHIPKNHKPGTFPKALSIESLAPATDHQHQNPSPSPLHPSKGSPWALSKKPPCPGAPRGSRVSVYDNVPGSHLYASTGDLLDVDRDDNLFPHLDDIISHISGLQQIVDHWSRGVLPEGGAGDEGEGERVGASLTRPRLRWPSFHLSDRLRQSGSALQISSQSAGQLSLLQKFSLLRLTAIMENYSMSNKHGWTWSVPKFMKRMKVPDYRERSVFGVPLIVHTQRCGYPLPLCLQQALRHLTMHCLDQVGLFRKSGVKSRIQALRQECESSPDSVCYEDQSAYDVADMVKQFFRDLPEPLLTSKLGETFLHIYQYVPKEQRLQAVRAAILLMSDENREVLQTLLCFLCDVTSCVEENQMTPMNLAVCLGPSLFHLNILKNDNLSPRSIQRKYATGQPDQKDLSENLAATQGLAHMITECQHLFEIPQDMVSRSRNSYMEAELLAPPLDELCKTHDEAEEEEEEEEEEEGSYHTHMERLVQGLLKEARDRSKGWVSRSTTNHTELACRKVGDGNPLRRWRVCVEVCAPPSEVLERLLRERPLWQTDLLQEKVLETLDRRTDIYQYSLQSMAPHPNTDYVVLRSWRSDISKGCSVLVCVSVDHDDSPAMKAVRGVVLESQYLLEPYGTGRSRLTHICRVDLKGRSPEWYNKVFGHLCVSEAQRIRSSFHPPDPPGPETKI</sequence>
<evidence type="ECO:0000256" key="13">
    <source>
        <dbReference type="ARBA" id="ARBA00076865"/>
    </source>
</evidence>
<evidence type="ECO:0000256" key="10">
    <source>
        <dbReference type="ARBA" id="ARBA00023136"/>
    </source>
</evidence>
<dbReference type="GO" id="GO:0008289">
    <property type="term" value="F:lipid binding"/>
    <property type="evidence" value="ECO:0007669"/>
    <property type="project" value="InterPro"/>
</dbReference>
<dbReference type="SUPFAM" id="SSF48350">
    <property type="entry name" value="GTPase activation domain, GAP"/>
    <property type="match status" value="1"/>
</dbReference>
<evidence type="ECO:0000256" key="12">
    <source>
        <dbReference type="ARBA" id="ARBA00067490"/>
    </source>
</evidence>
<dbReference type="FunFam" id="1.10.287.2070:FF:000001">
    <property type="entry name" value="StAR-related lipid transfer domain-containing 13"/>
    <property type="match status" value="1"/>
</dbReference>
<evidence type="ECO:0000256" key="2">
    <source>
        <dbReference type="ARBA" id="ARBA00004496"/>
    </source>
</evidence>
<evidence type="ECO:0000256" key="1">
    <source>
        <dbReference type="ARBA" id="ARBA00004346"/>
    </source>
</evidence>
<feature type="region of interest" description="Disordered" evidence="14">
    <location>
        <begin position="285"/>
        <end position="344"/>
    </location>
</feature>
<keyword evidence="4" id="KW-0343">GTPase activation</keyword>
<gene>
    <name evidence="17" type="ORF">J4Q44_G00245480</name>
</gene>
<dbReference type="GO" id="GO:0035023">
    <property type="term" value="P:regulation of Rho protein signal transduction"/>
    <property type="evidence" value="ECO:0007669"/>
    <property type="project" value="TreeGrafter"/>
</dbReference>
<evidence type="ECO:0000313" key="18">
    <source>
        <dbReference type="Proteomes" id="UP001356427"/>
    </source>
</evidence>
<dbReference type="FunFam" id="3.30.530.20:FF:000009">
    <property type="entry name" value="StAR related lipid transfer domain containing 13"/>
    <property type="match status" value="1"/>
</dbReference>
<keyword evidence="18" id="KW-1185">Reference proteome</keyword>
<evidence type="ECO:0000256" key="9">
    <source>
        <dbReference type="ARBA" id="ARBA00023128"/>
    </source>
</evidence>
<dbReference type="Pfam" id="PF00620">
    <property type="entry name" value="RhoGAP"/>
    <property type="match status" value="1"/>
</dbReference>
<name>A0AAN8LA18_9TELE</name>
<feature type="region of interest" description="Disordered" evidence="14">
    <location>
        <begin position="240"/>
        <end position="273"/>
    </location>
</feature>
<keyword evidence="5" id="KW-0963">Cytoplasm</keyword>
<dbReference type="Pfam" id="PF07647">
    <property type="entry name" value="SAM_2"/>
    <property type="match status" value="1"/>
</dbReference>
<dbReference type="InterPro" id="IPR008936">
    <property type="entry name" value="Rho_GTPase_activation_prot"/>
</dbReference>
<comment type="subunit">
    <text evidence="11">Homodimer. Interacts with TAX1BP1.</text>
</comment>
<dbReference type="PROSITE" id="PS50848">
    <property type="entry name" value="START"/>
    <property type="match status" value="1"/>
</dbReference>
<protein>
    <recommendedName>
        <fullName evidence="12">StAR-related lipid transfer protein 13</fullName>
    </recommendedName>
    <alternativeName>
        <fullName evidence="13">START domain-containing protein 13</fullName>
    </alternativeName>
</protein>
<dbReference type="Pfam" id="PF01852">
    <property type="entry name" value="START"/>
    <property type="match status" value="1"/>
</dbReference>
<dbReference type="GO" id="GO:0005096">
    <property type="term" value="F:GTPase activator activity"/>
    <property type="evidence" value="ECO:0007669"/>
    <property type="project" value="UniProtKB-KW"/>
</dbReference>
<dbReference type="PANTHER" id="PTHR12659">
    <property type="entry name" value="RHO-TYPE GTPASE ACTIVATING PROTEIN"/>
    <property type="match status" value="1"/>
</dbReference>
<dbReference type="GO" id="GO:0005811">
    <property type="term" value="C:lipid droplet"/>
    <property type="evidence" value="ECO:0007669"/>
    <property type="project" value="UniProtKB-SubCell"/>
</dbReference>
<keyword evidence="6" id="KW-0597">Phosphoprotein</keyword>
<feature type="domain" description="Rho-GAP" evidence="15">
    <location>
        <begin position="595"/>
        <end position="801"/>
    </location>
</feature>
<dbReference type="Gene3D" id="1.10.555.10">
    <property type="entry name" value="Rho GTPase activation protein"/>
    <property type="match status" value="1"/>
</dbReference>
<keyword evidence="10" id="KW-0472">Membrane</keyword>
<dbReference type="SMART" id="SM00234">
    <property type="entry name" value="START"/>
    <property type="match status" value="1"/>
</dbReference>
<evidence type="ECO:0000256" key="3">
    <source>
        <dbReference type="ARBA" id="ARBA00004502"/>
    </source>
</evidence>
<dbReference type="InterPro" id="IPR000198">
    <property type="entry name" value="RhoGAP_dom"/>
</dbReference>
<dbReference type="SMART" id="SM00324">
    <property type="entry name" value="RhoGAP"/>
    <property type="match status" value="1"/>
</dbReference>